<dbReference type="InterPro" id="IPR015421">
    <property type="entry name" value="PyrdxlP-dep_Trfase_major"/>
</dbReference>
<dbReference type="AlphaFoldDB" id="A0AAN6H1K4"/>
<evidence type="ECO:0000313" key="11">
    <source>
        <dbReference type="Proteomes" id="UP001175353"/>
    </source>
</evidence>
<evidence type="ECO:0000256" key="5">
    <source>
        <dbReference type="ARBA" id="ARBA00022576"/>
    </source>
</evidence>
<dbReference type="Proteomes" id="UP001175353">
    <property type="component" value="Unassembled WGS sequence"/>
</dbReference>
<comment type="cofactor">
    <cofactor evidence="1">
        <name>pyridoxal 5'-phosphate</name>
        <dbReference type="ChEBI" id="CHEBI:597326"/>
    </cofactor>
</comment>
<comment type="caution">
    <text evidence="10">The sequence shown here is derived from an EMBL/GenBank/DDBJ whole genome shotgun (WGS) entry which is preliminary data.</text>
</comment>
<comment type="pathway">
    <text evidence="2">Amino-acid biosynthesis; L-proline biosynthesis; L-glutamate 5-semialdehyde from L-ornithine: step 1/1.</text>
</comment>
<evidence type="ECO:0000256" key="4">
    <source>
        <dbReference type="ARBA" id="ARBA00012924"/>
    </source>
</evidence>
<evidence type="ECO:0000256" key="2">
    <source>
        <dbReference type="ARBA" id="ARBA00004998"/>
    </source>
</evidence>
<dbReference type="GO" id="GO:0004587">
    <property type="term" value="F:ornithine aminotransferase activity"/>
    <property type="evidence" value="ECO:0007669"/>
    <property type="project" value="UniProtKB-EC"/>
</dbReference>
<keyword evidence="7" id="KW-0663">Pyridoxal phosphate</keyword>
<dbReference type="EMBL" id="JAUJLE010000873">
    <property type="protein sequence ID" value="KAK0950265.1"/>
    <property type="molecule type" value="Genomic_DNA"/>
</dbReference>
<dbReference type="GO" id="GO:0042802">
    <property type="term" value="F:identical protein binding"/>
    <property type="evidence" value="ECO:0007669"/>
    <property type="project" value="TreeGrafter"/>
</dbReference>
<organism evidence="10 11">
    <name type="scientific">Friedmanniomyces endolithicus</name>
    <dbReference type="NCBI Taxonomy" id="329885"/>
    <lineage>
        <taxon>Eukaryota</taxon>
        <taxon>Fungi</taxon>
        <taxon>Dikarya</taxon>
        <taxon>Ascomycota</taxon>
        <taxon>Pezizomycotina</taxon>
        <taxon>Dothideomycetes</taxon>
        <taxon>Dothideomycetidae</taxon>
        <taxon>Mycosphaerellales</taxon>
        <taxon>Teratosphaeriaceae</taxon>
        <taxon>Friedmanniomyces</taxon>
    </lineage>
</organism>
<protein>
    <recommendedName>
        <fullName evidence="4">ornithine aminotransferase</fullName>
        <ecNumber evidence="4">2.6.1.13</ecNumber>
    </recommendedName>
    <alternativeName>
        <fullName evidence="8">Ornithine--oxo-acid aminotransferase</fullName>
    </alternativeName>
</protein>
<dbReference type="PROSITE" id="PS00600">
    <property type="entry name" value="AA_TRANSFER_CLASS_3"/>
    <property type="match status" value="1"/>
</dbReference>
<dbReference type="NCBIfam" id="TIGR01885">
    <property type="entry name" value="Orn_aminotrans"/>
    <property type="match status" value="1"/>
</dbReference>
<dbReference type="InterPro" id="IPR050103">
    <property type="entry name" value="Class-III_PLP-dep_AT"/>
</dbReference>
<accession>A0AAN6H1K4</accession>
<dbReference type="GO" id="GO:0030170">
    <property type="term" value="F:pyridoxal phosphate binding"/>
    <property type="evidence" value="ECO:0007669"/>
    <property type="project" value="InterPro"/>
</dbReference>
<feature type="region of interest" description="Disordered" evidence="9">
    <location>
        <begin position="209"/>
        <end position="250"/>
    </location>
</feature>
<evidence type="ECO:0000256" key="6">
    <source>
        <dbReference type="ARBA" id="ARBA00022679"/>
    </source>
</evidence>
<dbReference type="FunFam" id="3.40.640.10:FF:000011">
    <property type="entry name" value="Ornithine aminotransferase"/>
    <property type="match status" value="1"/>
</dbReference>
<keyword evidence="5 10" id="KW-0032">Aminotransferase</keyword>
<gene>
    <name evidence="10" type="primary">CAR2_3</name>
    <name evidence="10" type="ORF">LTR91_025797</name>
</gene>
<evidence type="ECO:0000256" key="1">
    <source>
        <dbReference type="ARBA" id="ARBA00001933"/>
    </source>
</evidence>
<evidence type="ECO:0000256" key="3">
    <source>
        <dbReference type="ARBA" id="ARBA00008954"/>
    </source>
</evidence>
<comment type="similarity">
    <text evidence="3">Belongs to the class-III pyridoxal-phosphate-dependent aminotransferase family.</text>
</comment>
<dbReference type="GO" id="GO:0005737">
    <property type="term" value="C:cytoplasm"/>
    <property type="evidence" value="ECO:0007669"/>
    <property type="project" value="TreeGrafter"/>
</dbReference>
<feature type="compositionally biased region" description="Low complexity" evidence="9">
    <location>
        <begin position="213"/>
        <end position="250"/>
    </location>
</feature>
<dbReference type="GO" id="GO:0019544">
    <property type="term" value="P:L-arginine catabolic process to L-glutamate"/>
    <property type="evidence" value="ECO:0007669"/>
    <property type="project" value="TreeGrafter"/>
</dbReference>
<reference evidence="10" key="1">
    <citation type="submission" date="2023-06" db="EMBL/GenBank/DDBJ databases">
        <title>Black Yeasts Isolated from many extreme environments.</title>
        <authorList>
            <person name="Coleine C."/>
            <person name="Stajich J.E."/>
            <person name="Selbmann L."/>
        </authorList>
    </citation>
    <scope>NUCLEOTIDE SEQUENCE</scope>
    <source>
        <strain evidence="10">CCFEE 5200</strain>
    </source>
</reference>
<evidence type="ECO:0000256" key="7">
    <source>
        <dbReference type="ARBA" id="ARBA00022898"/>
    </source>
</evidence>
<dbReference type="Gene3D" id="3.40.640.10">
    <property type="entry name" value="Type I PLP-dependent aspartate aminotransferase-like (Major domain)"/>
    <property type="match status" value="1"/>
</dbReference>
<evidence type="ECO:0000313" key="10">
    <source>
        <dbReference type="EMBL" id="KAK0950265.1"/>
    </source>
</evidence>
<dbReference type="CDD" id="cd00610">
    <property type="entry name" value="OAT_like"/>
    <property type="match status" value="1"/>
</dbReference>
<dbReference type="PANTHER" id="PTHR11986">
    <property type="entry name" value="AMINOTRANSFERASE CLASS III"/>
    <property type="match status" value="1"/>
</dbReference>
<dbReference type="InterPro" id="IPR005814">
    <property type="entry name" value="Aminotrans_3"/>
</dbReference>
<dbReference type="Pfam" id="PF00202">
    <property type="entry name" value="Aminotran_3"/>
    <property type="match status" value="1"/>
</dbReference>
<evidence type="ECO:0000256" key="8">
    <source>
        <dbReference type="ARBA" id="ARBA00030587"/>
    </source>
</evidence>
<dbReference type="PANTHER" id="PTHR11986:SF18">
    <property type="entry name" value="ORNITHINE AMINOTRANSFERASE, MITOCHONDRIAL"/>
    <property type="match status" value="1"/>
</dbReference>
<evidence type="ECO:0000256" key="9">
    <source>
        <dbReference type="SAM" id="MobiDB-lite"/>
    </source>
</evidence>
<dbReference type="InterPro" id="IPR010164">
    <property type="entry name" value="Orn_aminotrans"/>
</dbReference>
<keyword evidence="11" id="KW-1185">Reference proteome</keyword>
<dbReference type="InterPro" id="IPR015424">
    <property type="entry name" value="PyrdxlP-dep_Trfase"/>
</dbReference>
<sequence length="723" mass="79406">MIAILEQADDERVFPRFMDLPPELRVEIYGHHFRSFDEGILAVQPPLTTVCKLLRQEALPMFYRSHRFGLCAFNDDYGADPYNGHHFRTTSQIMVRDIGVTNLSRIRKLRLHRTDFEGEYFLDVDLGDKDAPARSCGSQNSRPRDYQNECEKTDARVTEVLSKMTARPGRYVLQLDDALNLIKALPRSLDSNLPNIATLPPNMAPMAIDEDTQTNGHTNGHANGNGTLNAKAATFTPSTSASPSSPYHAASSASAMDTEAAFAAHNYHPLPIVFAKASGCSVWDPEGKHYLDFLSAYSAVNQGHCHPKLIQALTEQAGRLTLSSRAFYNDVFPKFAEKITKMTGFDMVLPMNTGAEAVETAVKIARKWGYKVKGIPKDKALVFSVQENFHGRTAAAIAMSTDPESRDNYGPYLPNVGPLCPVTKKVIPYNDVKAVEEAFEAHGKETAGFLVEPIQGEAGIVVPDEDYLQRIRELCDKHNVLLICDEIQTGIARTGRLLCHEWSGIKPDLVLLGKAISGGMYPVSCVLGRKDVMLTIEPGTHGSTYGGNPLGSAVAIKALEIVEEEQLVERAERLGEIFREGLREIQKRDPMITIVRGKGLLNAMVIDEEKAGGHTAWDLCMLMKEKGLLVGRALNIAHHGANAANGTSSLLDQGANGASTLQAKPTHQNIIRMAPPLVITEEQIRTALRIIEEAMRELPGLKGEEEKKVLPEGEKGVQIGLEN</sequence>
<dbReference type="SUPFAM" id="SSF53383">
    <property type="entry name" value="PLP-dependent transferases"/>
    <property type="match status" value="1"/>
</dbReference>
<keyword evidence="6 10" id="KW-0808">Transferase</keyword>
<dbReference type="InterPro" id="IPR049704">
    <property type="entry name" value="Aminotrans_3_PPA_site"/>
</dbReference>
<dbReference type="Gene3D" id="3.90.1150.10">
    <property type="entry name" value="Aspartate Aminotransferase, domain 1"/>
    <property type="match status" value="2"/>
</dbReference>
<dbReference type="EC" id="2.6.1.13" evidence="4"/>
<name>A0AAN6H1K4_9PEZI</name>
<proteinExistence type="inferred from homology"/>
<dbReference type="InterPro" id="IPR015422">
    <property type="entry name" value="PyrdxlP-dep_Trfase_small"/>
</dbReference>
<dbReference type="GO" id="GO:0010121">
    <property type="term" value="P:L-arginine catabolic process to proline via ornithine"/>
    <property type="evidence" value="ECO:0007669"/>
    <property type="project" value="TreeGrafter"/>
</dbReference>